<reference evidence="3 4" key="1">
    <citation type="submission" date="2020-02" db="EMBL/GenBank/DDBJ databases">
        <authorList>
            <person name="Li X.-J."/>
            <person name="Han X.-M."/>
        </authorList>
    </citation>
    <scope>NUCLEOTIDE SEQUENCE [LARGE SCALE GENOMIC DNA]</scope>
    <source>
        <strain evidence="3 4">CCTCC AB 2017055</strain>
    </source>
</reference>
<dbReference type="Gene3D" id="3.30.420.60">
    <property type="entry name" value="eRF1 domain 2"/>
    <property type="match status" value="1"/>
</dbReference>
<evidence type="ECO:0000259" key="2">
    <source>
        <dbReference type="Pfam" id="PF18859"/>
    </source>
</evidence>
<keyword evidence="4" id="KW-1185">Reference proteome</keyword>
<dbReference type="InterPro" id="IPR040783">
    <property type="entry name" value="VLRF1"/>
</dbReference>
<feature type="region of interest" description="Disordered" evidence="1">
    <location>
        <begin position="105"/>
        <end position="124"/>
    </location>
</feature>
<name>A0A6L9S222_9ACTN</name>
<dbReference type="SUPFAM" id="SSF53137">
    <property type="entry name" value="Translational machinery components"/>
    <property type="match status" value="1"/>
</dbReference>
<protein>
    <recommendedName>
        <fullName evidence="2">Actinobacteria/chloroflexi VLRF1 release factor domain-containing protein</fullName>
    </recommendedName>
</protein>
<dbReference type="RefSeq" id="WP_163731119.1">
    <property type="nucleotide sequence ID" value="NZ_JAAGOA010000001.1"/>
</dbReference>
<dbReference type="Pfam" id="PF18859">
    <property type="entry name" value="acVLRF1"/>
    <property type="match status" value="1"/>
</dbReference>
<dbReference type="Proteomes" id="UP000475214">
    <property type="component" value="Unassembled WGS sequence"/>
</dbReference>
<feature type="domain" description="Actinobacteria/chloroflexi VLRF1 release factor" evidence="2">
    <location>
        <begin position="74"/>
        <end position="205"/>
    </location>
</feature>
<organism evidence="3 4">
    <name type="scientific">Phytoactinopolyspora halotolerans</name>
    <dbReference type="NCBI Taxonomy" id="1981512"/>
    <lineage>
        <taxon>Bacteria</taxon>
        <taxon>Bacillati</taxon>
        <taxon>Actinomycetota</taxon>
        <taxon>Actinomycetes</taxon>
        <taxon>Jiangellales</taxon>
        <taxon>Jiangellaceae</taxon>
        <taxon>Phytoactinopolyspora</taxon>
    </lineage>
</organism>
<evidence type="ECO:0000313" key="4">
    <source>
        <dbReference type="Proteomes" id="UP000475214"/>
    </source>
</evidence>
<evidence type="ECO:0000256" key="1">
    <source>
        <dbReference type="SAM" id="MobiDB-lite"/>
    </source>
</evidence>
<accession>A0A6L9S222</accession>
<proteinExistence type="predicted"/>
<dbReference type="NCBIfam" id="NF041024">
    <property type="entry name" value="acVLRF1_NCBI"/>
    <property type="match status" value="1"/>
</dbReference>
<dbReference type="AlphaFoldDB" id="A0A6L9S222"/>
<gene>
    <name evidence="3" type="ORF">G1H10_00480</name>
</gene>
<evidence type="ECO:0000313" key="3">
    <source>
        <dbReference type="EMBL" id="NED98641.1"/>
    </source>
</evidence>
<dbReference type="EMBL" id="JAAGOA010000001">
    <property type="protein sequence ID" value="NED98641.1"/>
    <property type="molecule type" value="Genomic_DNA"/>
</dbReference>
<dbReference type="InterPro" id="IPR042226">
    <property type="entry name" value="eFR1_2_sf"/>
</dbReference>
<sequence length="212" mass="22697">MPTKRIAVAPERLERWLAGFADRHGAVEYRATADSVIVDAEDGAQARCDVPFPPLDVDPDAAYGGLLAHAWQDRRVGVLLVRKGGHAAGVFVGRELVASKVGSRHVQGRSAAGGQSQQRFARRREKQAREAYQAAADVAVRVLMPHAATLDAVVTGGDRGAATRVLADARLSPLHGLLVSRHVAVPDPKLSVLRDTPDVFRAVPITIDEPDT</sequence>
<comment type="caution">
    <text evidence="3">The sequence shown here is derived from an EMBL/GenBank/DDBJ whole genome shotgun (WGS) entry which is preliminary data.</text>
</comment>
<feature type="compositionally biased region" description="Low complexity" evidence="1">
    <location>
        <begin position="108"/>
        <end position="119"/>
    </location>
</feature>